<dbReference type="STRING" id="709881.SAMN04489832_1052"/>
<reference evidence="2" key="1">
    <citation type="submission" date="2016-12" db="EMBL/GenBank/DDBJ databases">
        <authorList>
            <person name="Varghese N."/>
            <person name="Submissions S."/>
        </authorList>
    </citation>
    <scope>NUCLEOTIDE SEQUENCE [LARGE SCALE GENOMIC DNA]</scope>
    <source>
        <strain evidence="2">DSM 45599</strain>
    </source>
</reference>
<dbReference type="AlphaFoldDB" id="A0A1N5UNG4"/>
<evidence type="ECO:0000313" key="2">
    <source>
        <dbReference type="Proteomes" id="UP000185124"/>
    </source>
</evidence>
<dbReference type="SUPFAM" id="SSF142906">
    <property type="entry name" value="YjbR-like"/>
    <property type="match status" value="1"/>
</dbReference>
<name>A0A1N5UNG4_9ACTN</name>
<accession>A0A1N5UNG4</accession>
<dbReference type="InterPro" id="IPR058532">
    <property type="entry name" value="YjbR/MT2646/Rv2570-like"/>
</dbReference>
<keyword evidence="2" id="KW-1185">Reference proteome</keyword>
<dbReference type="Pfam" id="PF04237">
    <property type="entry name" value="YjbR"/>
    <property type="match status" value="1"/>
</dbReference>
<evidence type="ECO:0000313" key="1">
    <source>
        <dbReference type="EMBL" id="SIM62302.1"/>
    </source>
</evidence>
<dbReference type="EMBL" id="FSQT01000001">
    <property type="protein sequence ID" value="SIM62302.1"/>
    <property type="molecule type" value="Genomic_DNA"/>
</dbReference>
<protein>
    <submittedName>
        <fullName evidence="1">YjbR protein</fullName>
    </submittedName>
</protein>
<gene>
    <name evidence="1" type="ORF">SAMN04489832_1052</name>
</gene>
<dbReference type="InterPro" id="IPR038056">
    <property type="entry name" value="YjbR-like_sf"/>
</dbReference>
<organism evidence="1 2">
    <name type="scientific">Micromonospora cremea</name>
    <dbReference type="NCBI Taxonomy" id="709881"/>
    <lineage>
        <taxon>Bacteria</taxon>
        <taxon>Bacillati</taxon>
        <taxon>Actinomycetota</taxon>
        <taxon>Actinomycetes</taxon>
        <taxon>Micromonosporales</taxon>
        <taxon>Micromonosporaceae</taxon>
        <taxon>Micromonospora</taxon>
    </lineage>
</organism>
<dbReference type="Proteomes" id="UP000185124">
    <property type="component" value="Unassembled WGS sequence"/>
</dbReference>
<proteinExistence type="predicted"/>
<sequence>MDETDVRRPDRPSRVTCRTGRLASRTVTEPGDVPAEVLDRLRPICLGLPETYEEPAWVGTRWRIRKRTFAHVLTVDPDHQVAHARAADVDRPTCLLIFRSPPDEIAGLVASGHPFYKPEWGPTVLGMVVDDDTGWDEVAELLTESYCLLAPKRLAALVDRPAAPPG</sequence>
<dbReference type="Gene3D" id="3.90.1150.30">
    <property type="match status" value="1"/>
</dbReference>